<comment type="caution">
    <text evidence="1">The sequence shown here is derived from an EMBL/GenBank/DDBJ whole genome shotgun (WGS) entry which is preliminary data.</text>
</comment>
<reference evidence="1 2" key="1">
    <citation type="submission" date="2024-02" db="EMBL/GenBank/DDBJ databases">
        <title>Rhodopirellula caenicola NBRC 110016.</title>
        <authorList>
            <person name="Ichikawa N."/>
            <person name="Katano-Makiyama Y."/>
            <person name="Hidaka K."/>
        </authorList>
    </citation>
    <scope>NUCLEOTIDE SEQUENCE [LARGE SCALE GENOMIC DNA]</scope>
    <source>
        <strain evidence="1 2">NBRC 110016</strain>
    </source>
</reference>
<proteinExistence type="predicted"/>
<gene>
    <name evidence="1" type="ORF">Rcae01_02752</name>
</gene>
<evidence type="ECO:0000313" key="2">
    <source>
        <dbReference type="Proteomes" id="UP001416858"/>
    </source>
</evidence>
<accession>A0ABP9VQ85</accession>
<dbReference type="EMBL" id="BAABRO010000005">
    <property type="protein sequence ID" value="GAA5507297.1"/>
    <property type="molecule type" value="Genomic_DNA"/>
</dbReference>
<sequence>MTGLGDLVNSPFVKAYRTGIFSKIHYVKCFSNRSDAPCDPQRSNQRQWLIHPHADGQQDVGVALLVGGLNRQHVIIRGNRFVERPFVDGLNF</sequence>
<protein>
    <submittedName>
        <fullName evidence="1">Uncharacterized protein</fullName>
    </submittedName>
</protein>
<organism evidence="1 2">
    <name type="scientific">Novipirellula caenicola</name>
    <dbReference type="NCBI Taxonomy" id="1536901"/>
    <lineage>
        <taxon>Bacteria</taxon>
        <taxon>Pseudomonadati</taxon>
        <taxon>Planctomycetota</taxon>
        <taxon>Planctomycetia</taxon>
        <taxon>Pirellulales</taxon>
        <taxon>Pirellulaceae</taxon>
        <taxon>Novipirellula</taxon>
    </lineage>
</organism>
<keyword evidence="2" id="KW-1185">Reference proteome</keyword>
<name>A0ABP9VQ85_9BACT</name>
<evidence type="ECO:0000313" key="1">
    <source>
        <dbReference type="EMBL" id="GAA5507297.1"/>
    </source>
</evidence>
<dbReference type="Proteomes" id="UP001416858">
    <property type="component" value="Unassembled WGS sequence"/>
</dbReference>